<sequence>MARKPISRTLQLKPVQFSAHQQGEEVTLIQLMRELRDRCPTVGSRIWEQMVVLADGTKMPQQCFFFNNYHDLDDQTLMFEVWSYEPGALPQTLTPDPNQQNAVIDERDGTDDSREMIQISHVLVFGRSAIIESTRGAGGIIFIQRYLNRLAKDHELGRKFSFYFTDAVSSALRGEIERGKGAVGFTLGLSESVPNAESELLGMLSGVKGYMPSSGMMTVEWKSKDTLPVDKVIAAYDEAQQQDEIGSVIIHLANGSSIRGLAKFKIKKTIEVEDVGGKHPNRAELSQKMLVYLEELCEPGANGKRILDEFGALADNEIFIPTARRAKERPGG</sequence>
<name>A0A7D6A1C5_PSEPU</name>
<accession>A0A7D6A1C5</accession>
<dbReference type="Proteomes" id="UP000510934">
    <property type="component" value="Chromosome"/>
</dbReference>
<gene>
    <name evidence="1" type="ORF">H0H12_05760</name>
</gene>
<dbReference type="EMBL" id="CP059052">
    <property type="protein sequence ID" value="QLJ15456.1"/>
    <property type="molecule type" value="Genomic_DNA"/>
</dbReference>
<dbReference type="RefSeq" id="WP_180689369.1">
    <property type="nucleotide sequence ID" value="NZ_CP059052.1"/>
</dbReference>
<organism evidence="1 2">
    <name type="scientific">Pseudomonas putida</name>
    <name type="common">Arthrobacter siderocapsulatus</name>
    <dbReference type="NCBI Taxonomy" id="303"/>
    <lineage>
        <taxon>Bacteria</taxon>
        <taxon>Pseudomonadati</taxon>
        <taxon>Pseudomonadota</taxon>
        <taxon>Gammaproteobacteria</taxon>
        <taxon>Pseudomonadales</taxon>
        <taxon>Pseudomonadaceae</taxon>
        <taxon>Pseudomonas</taxon>
    </lineage>
</organism>
<evidence type="ECO:0000313" key="1">
    <source>
        <dbReference type="EMBL" id="QLJ15456.1"/>
    </source>
</evidence>
<reference evidence="1 2" key="1">
    <citation type="journal article" date="2009" name="Mikrobiologiia">
        <title>[Phenanthren biodegradation and interaction of Pseudomonas putida BS3701 and Burkholderia sp.BS3702 in plant rhizosphere].</title>
        <authorList>
            <person name="Ovchinnikova A.A."/>
            <person name="Vetrova A.A."/>
            <person name="Filonov A.E."/>
            <person name="Boronin A.M."/>
        </authorList>
    </citation>
    <scope>NUCLEOTIDE SEQUENCE [LARGE SCALE GENOMIC DNA]</scope>
    <source>
        <strain evidence="1 2">BS3701</strain>
    </source>
</reference>
<proteinExistence type="predicted"/>
<protein>
    <submittedName>
        <fullName evidence="1">Uncharacterized protein</fullName>
    </submittedName>
</protein>
<evidence type="ECO:0000313" key="2">
    <source>
        <dbReference type="Proteomes" id="UP000510934"/>
    </source>
</evidence>
<dbReference type="AlphaFoldDB" id="A0A7D6A1C5"/>